<name>A0ABQ4SKP1_9HYPH</name>
<feature type="transmembrane region" description="Helical" evidence="1">
    <location>
        <begin position="44"/>
        <end position="63"/>
    </location>
</feature>
<gene>
    <name evidence="2" type="ORF">GMJLKIPL_4830</name>
</gene>
<accession>A0ABQ4SKP1</accession>
<dbReference type="EMBL" id="BPQQ01000064">
    <property type="protein sequence ID" value="GJE02881.1"/>
    <property type="molecule type" value="Genomic_DNA"/>
</dbReference>
<protein>
    <submittedName>
        <fullName evidence="2">Uncharacterized protein</fullName>
    </submittedName>
</protein>
<reference evidence="2" key="2">
    <citation type="submission" date="2021-08" db="EMBL/GenBank/DDBJ databases">
        <authorList>
            <person name="Tani A."/>
            <person name="Ola A."/>
            <person name="Ogura Y."/>
            <person name="Katsura K."/>
            <person name="Hayashi T."/>
        </authorList>
    </citation>
    <scope>NUCLEOTIDE SEQUENCE</scope>
    <source>
        <strain evidence="2">DSM 17168</strain>
    </source>
</reference>
<comment type="caution">
    <text evidence="2">The sequence shown here is derived from an EMBL/GenBank/DDBJ whole genome shotgun (WGS) entry which is preliminary data.</text>
</comment>
<keyword evidence="1" id="KW-0812">Transmembrane</keyword>
<keyword evidence="1" id="KW-0472">Membrane</keyword>
<sequence length="69" mass="7032">MDATPSARPDVKPPVSAKGALLTLLGAVVGAAGYYWSYTHHTPLGTLVGMVGISLCILGTATSEGPVHR</sequence>
<evidence type="ECO:0000256" key="1">
    <source>
        <dbReference type="SAM" id="Phobius"/>
    </source>
</evidence>
<dbReference type="RefSeq" id="WP_238240150.1">
    <property type="nucleotide sequence ID" value="NZ_BPQQ01000064.1"/>
</dbReference>
<evidence type="ECO:0000313" key="3">
    <source>
        <dbReference type="Proteomes" id="UP001055153"/>
    </source>
</evidence>
<keyword evidence="3" id="KW-1185">Reference proteome</keyword>
<organism evidence="2 3">
    <name type="scientific">Methylobacterium isbiliense</name>
    <dbReference type="NCBI Taxonomy" id="315478"/>
    <lineage>
        <taxon>Bacteria</taxon>
        <taxon>Pseudomonadati</taxon>
        <taxon>Pseudomonadota</taxon>
        <taxon>Alphaproteobacteria</taxon>
        <taxon>Hyphomicrobiales</taxon>
        <taxon>Methylobacteriaceae</taxon>
        <taxon>Methylobacterium</taxon>
    </lineage>
</organism>
<feature type="transmembrane region" description="Helical" evidence="1">
    <location>
        <begin position="20"/>
        <end position="38"/>
    </location>
</feature>
<keyword evidence="1" id="KW-1133">Transmembrane helix</keyword>
<proteinExistence type="predicted"/>
<evidence type="ECO:0000313" key="2">
    <source>
        <dbReference type="EMBL" id="GJE02881.1"/>
    </source>
</evidence>
<dbReference type="Proteomes" id="UP001055153">
    <property type="component" value="Unassembled WGS sequence"/>
</dbReference>
<reference evidence="2" key="1">
    <citation type="journal article" date="2021" name="Front. Microbiol.">
        <title>Comprehensive Comparative Genomics and Phenotyping of Methylobacterium Species.</title>
        <authorList>
            <person name="Alessa O."/>
            <person name="Ogura Y."/>
            <person name="Fujitani Y."/>
            <person name="Takami H."/>
            <person name="Hayashi T."/>
            <person name="Sahin N."/>
            <person name="Tani A."/>
        </authorList>
    </citation>
    <scope>NUCLEOTIDE SEQUENCE</scope>
    <source>
        <strain evidence="2">DSM 17168</strain>
    </source>
</reference>